<organism evidence="1 2">
    <name type="scientific">Cotesia typhae</name>
    <dbReference type="NCBI Taxonomy" id="2053667"/>
    <lineage>
        <taxon>Eukaryota</taxon>
        <taxon>Metazoa</taxon>
        <taxon>Ecdysozoa</taxon>
        <taxon>Arthropoda</taxon>
        <taxon>Hexapoda</taxon>
        <taxon>Insecta</taxon>
        <taxon>Pterygota</taxon>
        <taxon>Neoptera</taxon>
        <taxon>Endopterygota</taxon>
        <taxon>Hymenoptera</taxon>
        <taxon>Apocrita</taxon>
        <taxon>Ichneumonoidea</taxon>
        <taxon>Braconidae</taxon>
        <taxon>Microgastrinae</taxon>
        <taxon>Cotesia</taxon>
    </lineage>
</organism>
<dbReference type="PANTHER" id="PTHR34153">
    <property type="entry name" value="SI:CH211-262H13.3-RELATED-RELATED"/>
    <property type="match status" value="1"/>
</dbReference>
<dbReference type="OrthoDB" id="7700486at2759"/>
<dbReference type="Proteomes" id="UP000729913">
    <property type="component" value="Unassembled WGS sequence"/>
</dbReference>
<evidence type="ECO:0000313" key="1">
    <source>
        <dbReference type="EMBL" id="KAG8034118.1"/>
    </source>
</evidence>
<keyword evidence="2" id="KW-1185">Reference proteome</keyword>
<dbReference type="EMBL" id="JAAOIC020000071">
    <property type="protein sequence ID" value="KAG8034118.1"/>
    <property type="molecule type" value="Genomic_DNA"/>
</dbReference>
<reference evidence="1" key="1">
    <citation type="submission" date="2020-03" db="EMBL/GenBank/DDBJ databases">
        <authorList>
            <person name="Chebbi M.A."/>
            <person name="Drezen J.M."/>
        </authorList>
    </citation>
    <scope>NUCLEOTIDE SEQUENCE</scope>
    <source>
        <tissue evidence="1">Whole body</tissue>
    </source>
</reference>
<dbReference type="AlphaFoldDB" id="A0A8J5QX54"/>
<name>A0A8J5QX54_9HYME</name>
<comment type="caution">
    <text evidence="1">The sequence shown here is derived from an EMBL/GenBank/DDBJ whole genome shotgun (WGS) entry which is preliminary data.</text>
</comment>
<proteinExistence type="predicted"/>
<reference evidence="1" key="2">
    <citation type="submission" date="2021-04" db="EMBL/GenBank/DDBJ databases">
        <title>Genome-wide patterns of bracovirus chromosomal integration into multiple host tissues during parasitism.</title>
        <authorList>
            <person name="Chebbi M.A.C."/>
        </authorList>
    </citation>
    <scope>NUCLEOTIDE SEQUENCE</scope>
    <source>
        <tissue evidence="1">Whole body</tissue>
    </source>
</reference>
<accession>A0A8J5QX54</accession>
<evidence type="ECO:0008006" key="3">
    <source>
        <dbReference type="Google" id="ProtNLM"/>
    </source>
</evidence>
<evidence type="ECO:0000313" key="2">
    <source>
        <dbReference type="Proteomes" id="UP000729913"/>
    </source>
</evidence>
<gene>
    <name evidence="1" type="ORF">G9C98_004571</name>
</gene>
<protein>
    <recommendedName>
        <fullName evidence="3">DUF4806 domain-containing protein</fullName>
    </recommendedName>
</protein>
<dbReference type="PANTHER" id="PTHR34153:SF2">
    <property type="entry name" value="SI:CH211-262H13.3-RELATED"/>
    <property type="match status" value="1"/>
</dbReference>
<sequence length="340" mass="39040">MTEIVKKYAVIEFDETINNKKMVELVPINWLNEDETMCLWPPKKYEDKVEKWVEHGVGSDKTWLKYPITIISKAKDYPQGLRRLKKSFKTKDVESTESESTADQDTEPMLLSSTQVSRLSELSESELIRSNDHLEAENNDEAAFENATEPKGITNYDDLAKYLQRIICSEMSKVKKSVNYTIGQQVKKILEVVQQSGDAPNKQKAWNIIGDDLPYGDIAIFVEFNESLKDNEEKLKALTEIFQMVAAGCTKYEDDIYKIMKKMIKKEVQLKYSGCGRKIKGVGKLSFRETETYQIMEKFIMAKYQTSKEKIVVITAVSAFLSGEKDREGGRAQRNKENQN</sequence>